<dbReference type="WBParaSite" id="jg18449">
    <property type="protein sequence ID" value="jg18449"/>
    <property type="gene ID" value="jg18449"/>
</dbReference>
<evidence type="ECO:0000313" key="2">
    <source>
        <dbReference type="Proteomes" id="UP000887574"/>
    </source>
</evidence>
<keyword evidence="1" id="KW-0812">Transmembrane</keyword>
<evidence type="ECO:0000256" key="1">
    <source>
        <dbReference type="SAM" id="Phobius"/>
    </source>
</evidence>
<feature type="transmembrane region" description="Helical" evidence="1">
    <location>
        <begin position="89"/>
        <end position="107"/>
    </location>
</feature>
<dbReference type="Proteomes" id="UP000887574">
    <property type="component" value="Unplaced"/>
</dbReference>
<keyword evidence="1" id="KW-1133">Transmembrane helix</keyword>
<keyword evidence="2" id="KW-1185">Reference proteome</keyword>
<dbReference type="Pfam" id="PF10317">
    <property type="entry name" value="7TM_GPCR_Srd"/>
    <property type="match status" value="1"/>
</dbReference>
<dbReference type="AlphaFoldDB" id="A0A915DEP3"/>
<feature type="transmembrane region" description="Helical" evidence="1">
    <location>
        <begin position="26"/>
        <end position="46"/>
    </location>
</feature>
<keyword evidence="1" id="KW-0472">Membrane</keyword>
<dbReference type="InterPro" id="IPR019421">
    <property type="entry name" value="7TM_GPCR_serpentine_rcpt_Srd"/>
</dbReference>
<accession>A0A915DEP3</accession>
<organism evidence="2 3">
    <name type="scientific">Ditylenchus dipsaci</name>
    <dbReference type="NCBI Taxonomy" id="166011"/>
    <lineage>
        <taxon>Eukaryota</taxon>
        <taxon>Metazoa</taxon>
        <taxon>Ecdysozoa</taxon>
        <taxon>Nematoda</taxon>
        <taxon>Chromadorea</taxon>
        <taxon>Rhabditida</taxon>
        <taxon>Tylenchina</taxon>
        <taxon>Tylenchomorpha</taxon>
        <taxon>Sphaerularioidea</taxon>
        <taxon>Anguinidae</taxon>
        <taxon>Anguininae</taxon>
        <taxon>Ditylenchus</taxon>
    </lineage>
</organism>
<evidence type="ECO:0000313" key="3">
    <source>
        <dbReference type="WBParaSite" id="jg18449"/>
    </source>
</evidence>
<name>A0A915DEP3_9BILA</name>
<feature type="transmembrane region" description="Helical" evidence="1">
    <location>
        <begin position="186"/>
        <end position="209"/>
    </location>
</feature>
<dbReference type="SUPFAM" id="SSF81321">
    <property type="entry name" value="Family A G protein-coupled receptor-like"/>
    <property type="match status" value="1"/>
</dbReference>
<protein>
    <submittedName>
        <fullName evidence="3">G-protein coupled receptors family 1 profile domain-containing protein</fullName>
    </submittedName>
</protein>
<sequence>MCSNSVQFIYRYLAICRDTHVSAIKYFGMLGIAGLFTLYLATFAAFSCYQSSLDLDAQSLNIKRNIEVEGIHITCIIRSDLLLQLLHSVNILLFTIVCYSFIFICGFKIRKLIKQHSKSRKTENDRQMTLMLILQAILPFIAGCIDKNVLNFATERNLSKLFCIFCPNPISKYHKKYVSQPKETRQMCICVLGLLLCVWVFNPLLILVWPDDFVCFHLQKKESLSPLLR</sequence>
<proteinExistence type="predicted"/>
<reference evidence="3" key="1">
    <citation type="submission" date="2022-11" db="UniProtKB">
        <authorList>
            <consortium name="WormBaseParasite"/>
        </authorList>
    </citation>
    <scope>IDENTIFICATION</scope>
</reference>